<dbReference type="SUPFAM" id="SSF53335">
    <property type="entry name" value="S-adenosyl-L-methionine-dependent methyltransferases"/>
    <property type="match status" value="1"/>
</dbReference>
<evidence type="ECO:0000259" key="1">
    <source>
        <dbReference type="Pfam" id="PF08241"/>
    </source>
</evidence>
<keyword evidence="2" id="KW-0808">Transferase</keyword>
<dbReference type="Pfam" id="PF08241">
    <property type="entry name" value="Methyltransf_11"/>
    <property type="match status" value="1"/>
</dbReference>
<comment type="caution">
    <text evidence="2">The sequence shown here is derived from an EMBL/GenBank/DDBJ whole genome shotgun (WGS) entry which is preliminary data.</text>
</comment>
<keyword evidence="2" id="KW-0489">Methyltransferase</keyword>
<dbReference type="PANTHER" id="PTHR42912">
    <property type="entry name" value="METHYLTRANSFERASE"/>
    <property type="match status" value="1"/>
</dbReference>
<accession>A0A7W7VI44</accession>
<evidence type="ECO:0000313" key="3">
    <source>
        <dbReference type="Proteomes" id="UP000520767"/>
    </source>
</evidence>
<evidence type="ECO:0000313" key="2">
    <source>
        <dbReference type="EMBL" id="MBB4911172.1"/>
    </source>
</evidence>
<dbReference type="RefSeq" id="WP_184815203.1">
    <property type="nucleotide sequence ID" value="NZ_JACHJQ010000009.1"/>
</dbReference>
<organism evidence="2 3">
    <name type="scientific">Actinophytocola algeriensis</name>
    <dbReference type="NCBI Taxonomy" id="1768010"/>
    <lineage>
        <taxon>Bacteria</taxon>
        <taxon>Bacillati</taxon>
        <taxon>Actinomycetota</taxon>
        <taxon>Actinomycetes</taxon>
        <taxon>Pseudonocardiales</taxon>
        <taxon>Pseudonocardiaceae</taxon>
    </lineage>
</organism>
<proteinExistence type="predicted"/>
<dbReference type="EMBL" id="JACHJQ010000009">
    <property type="protein sequence ID" value="MBB4911172.1"/>
    <property type="molecule type" value="Genomic_DNA"/>
</dbReference>
<feature type="domain" description="Methyltransferase type 11" evidence="1">
    <location>
        <begin position="33"/>
        <end position="123"/>
    </location>
</feature>
<dbReference type="InterPro" id="IPR050508">
    <property type="entry name" value="Methyltransf_Superfamily"/>
</dbReference>
<dbReference type="AlphaFoldDB" id="A0A7W7VI44"/>
<gene>
    <name evidence="2" type="ORF">FHR82_007432</name>
</gene>
<name>A0A7W7VI44_9PSEU</name>
<dbReference type="GO" id="GO:0032259">
    <property type="term" value="P:methylation"/>
    <property type="evidence" value="ECO:0007669"/>
    <property type="project" value="UniProtKB-KW"/>
</dbReference>
<dbReference type="InterPro" id="IPR029063">
    <property type="entry name" value="SAM-dependent_MTases_sf"/>
</dbReference>
<dbReference type="Proteomes" id="UP000520767">
    <property type="component" value="Unassembled WGS sequence"/>
</dbReference>
<reference evidence="2 3" key="1">
    <citation type="submission" date="2020-08" db="EMBL/GenBank/DDBJ databases">
        <title>Genomic Encyclopedia of Type Strains, Phase III (KMG-III): the genomes of soil and plant-associated and newly described type strains.</title>
        <authorList>
            <person name="Whitman W."/>
        </authorList>
    </citation>
    <scope>NUCLEOTIDE SEQUENCE [LARGE SCALE GENOMIC DNA]</scope>
    <source>
        <strain evidence="2 3">CECT 8960</strain>
    </source>
</reference>
<sequence>MSTLLNLLDAFDELPQATDLRTRSYRDLGDTVVDVGCGGGRAVGELAALGKKAIGVDLDPEMIEVAATRWPAGEFHVGDATALPLDDASVTGYRADKVLHVLADPTPALTEAWRVLRPGGRAVLTGQDWDAIVIDSADPAQTRALVHARADGLPNPRVARQYRNLLLDHGFTGVTVAAHLVVFTGEPALPVLASMAEGPWLDEQAARAARDRVFVAVPVFLAAGTRGG</sequence>
<keyword evidence="2" id="KW-0830">Ubiquinone</keyword>
<dbReference type="CDD" id="cd02440">
    <property type="entry name" value="AdoMet_MTases"/>
    <property type="match status" value="1"/>
</dbReference>
<dbReference type="PANTHER" id="PTHR42912:SF93">
    <property type="entry name" value="N6-ADENOSINE-METHYLTRANSFERASE TMT1A"/>
    <property type="match status" value="1"/>
</dbReference>
<dbReference type="InterPro" id="IPR013216">
    <property type="entry name" value="Methyltransf_11"/>
</dbReference>
<protein>
    <submittedName>
        <fullName evidence="2">Ubiquinone/menaquinone biosynthesis C-methylase UbiE</fullName>
    </submittedName>
</protein>
<dbReference type="GO" id="GO:0008757">
    <property type="term" value="F:S-adenosylmethionine-dependent methyltransferase activity"/>
    <property type="evidence" value="ECO:0007669"/>
    <property type="project" value="InterPro"/>
</dbReference>
<dbReference type="Gene3D" id="3.40.50.150">
    <property type="entry name" value="Vaccinia Virus protein VP39"/>
    <property type="match status" value="1"/>
</dbReference>
<keyword evidence="3" id="KW-1185">Reference proteome</keyword>